<feature type="region of interest" description="Disordered" evidence="1">
    <location>
        <begin position="95"/>
        <end position="150"/>
    </location>
</feature>
<feature type="compositionally biased region" description="Low complexity" evidence="1">
    <location>
        <begin position="133"/>
        <end position="145"/>
    </location>
</feature>
<keyword evidence="4" id="KW-1185">Reference proteome</keyword>
<accession>A0A8H6CCP1</accession>
<protein>
    <submittedName>
        <fullName evidence="3">Uncharacterized protein</fullName>
    </submittedName>
</protein>
<dbReference type="EMBL" id="JACCJB010000015">
    <property type="protein sequence ID" value="KAF6220796.1"/>
    <property type="molecule type" value="Genomic_DNA"/>
</dbReference>
<evidence type="ECO:0000313" key="3">
    <source>
        <dbReference type="EMBL" id="KAF6220796.1"/>
    </source>
</evidence>
<evidence type="ECO:0000256" key="2">
    <source>
        <dbReference type="SAM" id="SignalP"/>
    </source>
</evidence>
<dbReference type="AlphaFoldDB" id="A0A8H6CCP1"/>
<proteinExistence type="predicted"/>
<dbReference type="Proteomes" id="UP000593566">
    <property type="component" value="Unassembled WGS sequence"/>
</dbReference>
<reference evidence="3 4" key="1">
    <citation type="journal article" date="2020" name="Genomics">
        <title>Complete, high-quality genomes from long-read metagenomic sequencing of two wolf lichen thalli reveals enigmatic genome architecture.</title>
        <authorList>
            <person name="McKenzie S.K."/>
            <person name="Walston R.F."/>
            <person name="Allen J.L."/>
        </authorList>
    </citation>
    <scope>NUCLEOTIDE SEQUENCE [LARGE SCALE GENOMIC DNA]</scope>
    <source>
        <strain evidence="3">WasteWater1</strain>
    </source>
</reference>
<evidence type="ECO:0000313" key="4">
    <source>
        <dbReference type="Proteomes" id="UP000593566"/>
    </source>
</evidence>
<gene>
    <name evidence="3" type="ORF">HO133_002476</name>
</gene>
<name>A0A8H6CCP1_9LECA</name>
<dbReference type="RefSeq" id="XP_037150231.1">
    <property type="nucleotide sequence ID" value="XM_037293402.1"/>
</dbReference>
<sequence length="588" mass="58648">MKFQWPLSILSLLGLPAARGWPVTPVSSTGPNPSTVVLGASTISAAASLTWTANVSTNSTSHNYFSFNGSTKATNVNGPVTVLKTIELIPQPLLSDSSAGAREPAKNLTRDGSPLATIAQQATVPTASPPAKPRSSSEPSISSSPQGAGLQLVGQSVKRSMLQPIIVGGITYAPVHAHHTRSSAGIWQGKSRASLANSETVEWHGYYAKHDSEPNGLDHENLKSVQGQGGLPPVVVGGLTYRPVGEELESGRQTPAPVNVAGSATETAKPAANPLVEGGTTSRLEQSEPMAANSPYPASPGGSSRVSMQSQIPPSPPGSPILVLGSQTLTAVPGSSGFILGSGSLLPGTPAITVDGTADSLDPSATLNVGNSTVILAASGALTIANETFVPLGSTAISVEGTTLSISGPAMTNQGTTLSLAPSGLVVNSSTSPFATPTPTAAVTTTNQASAPPPPFAISGHSIIPASPSTFTIAGETFTAYPGGLAIDGTEVFQGSTAITVSGTAISLGSSDLVVGTSTVPFASVTGLGPALASGLDTVAGASGGGVGPDATGTSAKESHRSAAGQLKMRNLTAMVWLAIVGLITSVV</sequence>
<evidence type="ECO:0000256" key="1">
    <source>
        <dbReference type="SAM" id="MobiDB-lite"/>
    </source>
</evidence>
<feature type="chain" id="PRO_5033994654" evidence="2">
    <location>
        <begin position="21"/>
        <end position="588"/>
    </location>
</feature>
<feature type="region of interest" description="Disordered" evidence="1">
    <location>
        <begin position="246"/>
        <end position="321"/>
    </location>
</feature>
<organism evidence="3 4">
    <name type="scientific">Letharia lupina</name>
    <dbReference type="NCBI Taxonomy" id="560253"/>
    <lineage>
        <taxon>Eukaryota</taxon>
        <taxon>Fungi</taxon>
        <taxon>Dikarya</taxon>
        <taxon>Ascomycota</taxon>
        <taxon>Pezizomycotina</taxon>
        <taxon>Lecanoromycetes</taxon>
        <taxon>OSLEUM clade</taxon>
        <taxon>Lecanoromycetidae</taxon>
        <taxon>Lecanorales</taxon>
        <taxon>Lecanorineae</taxon>
        <taxon>Parmeliaceae</taxon>
        <taxon>Letharia</taxon>
    </lineage>
</organism>
<dbReference type="GeneID" id="59330889"/>
<comment type="caution">
    <text evidence="3">The sequence shown here is derived from an EMBL/GenBank/DDBJ whole genome shotgun (WGS) entry which is preliminary data.</text>
</comment>
<keyword evidence="2" id="KW-0732">Signal</keyword>
<feature type="signal peptide" evidence="2">
    <location>
        <begin position="1"/>
        <end position="20"/>
    </location>
</feature>